<dbReference type="GO" id="GO:0015833">
    <property type="term" value="P:peptide transport"/>
    <property type="evidence" value="ECO:0007669"/>
    <property type="project" value="InterPro"/>
</dbReference>
<dbReference type="Gene3D" id="3.40.50.300">
    <property type="entry name" value="P-loop containing nucleotide triphosphate hydrolases"/>
    <property type="match status" value="2"/>
</dbReference>
<dbReference type="GO" id="GO:0016887">
    <property type="term" value="F:ATP hydrolysis activity"/>
    <property type="evidence" value="ECO:0007669"/>
    <property type="project" value="InterPro"/>
</dbReference>
<gene>
    <name evidence="7" type="ORF">GGR16_000984</name>
</gene>
<evidence type="ECO:0000256" key="5">
    <source>
        <dbReference type="ARBA" id="ARBA00022840"/>
    </source>
</evidence>
<dbReference type="AlphaFoldDB" id="A0A840BWZ1"/>
<dbReference type="EMBL" id="JACIEN010000001">
    <property type="protein sequence ID" value="MBB4015978.1"/>
    <property type="molecule type" value="Genomic_DNA"/>
</dbReference>
<dbReference type="PROSITE" id="PS00211">
    <property type="entry name" value="ABC_TRANSPORTER_1"/>
    <property type="match status" value="2"/>
</dbReference>
<evidence type="ECO:0000256" key="4">
    <source>
        <dbReference type="ARBA" id="ARBA00022741"/>
    </source>
</evidence>
<feature type="domain" description="ABC transporter" evidence="6">
    <location>
        <begin position="314"/>
        <end position="568"/>
    </location>
</feature>
<dbReference type="Pfam" id="PF00005">
    <property type="entry name" value="ABC_tran"/>
    <property type="match status" value="2"/>
</dbReference>
<dbReference type="PANTHER" id="PTHR43776">
    <property type="entry name" value="TRANSPORT ATP-BINDING PROTEIN"/>
    <property type="match status" value="1"/>
</dbReference>
<evidence type="ECO:0000259" key="6">
    <source>
        <dbReference type="PROSITE" id="PS50893"/>
    </source>
</evidence>
<dbReference type="SUPFAM" id="SSF52540">
    <property type="entry name" value="P-loop containing nucleoside triphosphate hydrolases"/>
    <property type="match status" value="2"/>
</dbReference>
<reference evidence="7 8" key="1">
    <citation type="submission" date="2020-08" db="EMBL/GenBank/DDBJ databases">
        <title>Genomic Encyclopedia of Type Strains, Phase IV (KMG-IV): sequencing the most valuable type-strain genomes for metagenomic binning, comparative biology and taxonomic classification.</title>
        <authorList>
            <person name="Goeker M."/>
        </authorList>
    </citation>
    <scope>NUCLEOTIDE SEQUENCE [LARGE SCALE GENOMIC DNA]</scope>
    <source>
        <strain evidence="7 8">DSM 103737</strain>
    </source>
</reference>
<comment type="subcellular location">
    <subcellularLocation>
        <location evidence="1">Cell inner membrane</location>
        <topology evidence="1">Peripheral membrane protein</topology>
    </subcellularLocation>
</comment>
<evidence type="ECO:0000256" key="1">
    <source>
        <dbReference type="ARBA" id="ARBA00004417"/>
    </source>
</evidence>
<comment type="similarity">
    <text evidence="2">Belongs to the ABC transporter superfamily.</text>
</comment>
<dbReference type="InterPro" id="IPR013563">
    <property type="entry name" value="Oligopep_ABC_C"/>
</dbReference>
<evidence type="ECO:0000313" key="7">
    <source>
        <dbReference type="EMBL" id="MBB4015978.1"/>
    </source>
</evidence>
<dbReference type="FunFam" id="3.40.50.300:FF:000016">
    <property type="entry name" value="Oligopeptide ABC transporter ATP-binding component"/>
    <property type="match status" value="1"/>
</dbReference>
<keyword evidence="3" id="KW-0813">Transport</keyword>
<protein>
    <submittedName>
        <fullName evidence="7">Peptide/nickel transport system ATP-binding protein</fullName>
    </submittedName>
</protein>
<organism evidence="7 8">
    <name type="scientific">Chelatococcus caeni</name>
    <dbReference type="NCBI Taxonomy" id="1348468"/>
    <lineage>
        <taxon>Bacteria</taxon>
        <taxon>Pseudomonadati</taxon>
        <taxon>Pseudomonadota</taxon>
        <taxon>Alphaproteobacteria</taxon>
        <taxon>Hyphomicrobiales</taxon>
        <taxon>Chelatococcaceae</taxon>
        <taxon>Chelatococcus</taxon>
    </lineage>
</organism>
<dbReference type="Pfam" id="PF08352">
    <property type="entry name" value="oligo_HPY"/>
    <property type="match status" value="2"/>
</dbReference>
<comment type="caution">
    <text evidence="7">The sequence shown here is derived from an EMBL/GenBank/DDBJ whole genome shotgun (WGS) entry which is preliminary data.</text>
</comment>
<dbReference type="GO" id="GO:0005886">
    <property type="term" value="C:plasma membrane"/>
    <property type="evidence" value="ECO:0007669"/>
    <property type="project" value="UniProtKB-SubCell"/>
</dbReference>
<evidence type="ECO:0000256" key="3">
    <source>
        <dbReference type="ARBA" id="ARBA00022448"/>
    </source>
</evidence>
<accession>A0A840BWZ1</accession>
<dbReference type="GO" id="GO:0055085">
    <property type="term" value="P:transmembrane transport"/>
    <property type="evidence" value="ECO:0007669"/>
    <property type="project" value="UniProtKB-ARBA"/>
</dbReference>
<dbReference type="InterPro" id="IPR017871">
    <property type="entry name" value="ABC_transporter-like_CS"/>
</dbReference>
<dbReference type="NCBIfam" id="NF008453">
    <property type="entry name" value="PRK11308.1"/>
    <property type="match status" value="2"/>
</dbReference>
<evidence type="ECO:0000256" key="2">
    <source>
        <dbReference type="ARBA" id="ARBA00005417"/>
    </source>
</evidence>
<dbReference type="InterPro" id="IPR027417">
    <property type="entry name" value="P-loop_NTPase"/>
</dbReference>
<keyword evidence="8" id="KW-1185">Reference proteome</keyword>
<keyword evidence="4" id="KW-0547">Nucleotide-binding</keyword>
<feature type="domain" description="ABC transporter" evidence="6">
    <location>
        <begin position="15"/>
        <end position="272"/>
    </location>
</feature>
<name>A0A840BWZ1_9HYPH</name>
<dbReference type="Proteomes" id="UP000577362">
    <property type="component" value="Unassembled WGS sequence"/>
</dbReference>
<dbReference type="CDD" id="cd03257">
    <property type="entry name" value="ABC_NikE_OppD_transporters"/>
    <property type="match status" value="2"/>
</dbReference>
<sequence length="630" mass="68663">MTPGREQRNRILLSVRDLAVDFASDGGGRFRALDGISFDIPAGSTVALVGESGSGKSVTAQAIMRILSKKGRIAAGNILLDEPQHGAPVDIAQLDPGGDAMRALRGGRMAMIFQEPMTSLSPLHTVGDQVSEALLLHRNVTPQEARAEAENVFARVGFPDPKRTFVTYPFELSGGMRQRAMIAMALICKPALLIADEPTTALDVTTQAQILDLIRELQAETGMAVLMITHDLGVVANVADEVVVMYRGRIVESGPRDELFRNPQHPYLKALMRAVPRFDMAPGERLTPLREVASGDIIASAPRIERPAPRGPVLAVEEVSKTFTLRSGWFSGATRKVHAVNHVSLKLTPGTTLGLVGESGCGKTTLSKMIMRAIAPDEGRVFFDDGDGPRDVHALAGDDLFAYRRAVQFVFQDPFSSLNPRMTVYELLTEPLVIHGIGSPQEHFAKAKMLISLVGLEKQHLRRYPHSFSGGQRQRLGIARALALSPRVLLCDEPVSALDVSVQAQILNLLKDLQAALGLSYLFVSHNLAVVDYIADDIAVMCRGRIVEQAPKQSLFRRPLHPYTQALLAAVPSPDLNHPLDFAKLRSDRFSHPSEWPEPYRLTADSPGEMMEVEPGHLVRVTDASARIAA</sequence>
<evidence type="ECO:0000313" key="8">
    <source>
        <dbReference type="Proteomes" id="UP000577362"/>
    </source>
</evidence>
<dbReference type="InterPro" id="IPR050319">
    <property type="entry name" value="ABC_transp_ATP-bind"/>
</dbReference>
<dbReference type="InterPro" id="IPR003439">
    <property type="entry name" value="ABC_transporter-like_ATP-bd"/>
</dbReference>
<dbReference type="SMART" id="SM00382">
    <property type="entry name" value="AAA"/>
    <property type="match status" value="2"/>
</dbReference>
<dbReference type="PROSITE" id="PS50893">
    <property type="entry name" value="ABC_TRANSPORTER_2"/>
    <property type="match status" value="2"/>
</dbReference>
<dbReference type="GO" id="GO:0005524">
    <property type="term" value="F:ATP binding"/>
    <property type="evidence" value="ECO:0007669"/>
    <property type="project" value="UniProtKB-KW"/>
</dbReference>
<proteinExistence type="inferred from homology"/>
<dbReference type="InterPro" id="IPR003593">
    <property type="entry name" value="AAA+_ATPase"/>
</dbReference>
<keyword evidence="5 7" id="KW-0067">ATP-binding</keyword>
<dbReference type="RefSeq" id="WP_183315859.1">
    <property type="nucleotide sequence ID" value="NZ_JACIEN010000001.1"/>
</dbReference>
<dbReference type="PANTHER" id="PTHR43776:SF7">
    <property type="entry name" value="D,D-DIPEPTIDE TRANSPORT ATP-BINDING PROTEIN DDPF-RELATED"/>
    <property type="match status" value="1"/>
</dbReference>